<dbReference type="SUPFAM" id="SSF52540">
    <property type="entry name" value="P-loop containing nucleoside triphosphate hydrolases"/>
    <property type="match status" value="1"/>
</dbReference>
<dbReference type="Pfam" id="PF13469">
    <property type="entry name" value="Sulfotransfer_3"/>
    <property type="match status" value="1"/>
</dbReference>
<protein>
    <submittedName>
        <fullName evidence="2">Putative sulfotransferase domain contining protein</fullName>
    </submittedName>
</protein>
<dbReference type="GO" id="GO:0008476">
    <property type="term" value="F:protein-tyrosine sulfotransferase activity"/>
    <property type="evidence" value="ECO:0007669"/>
    <property type="project" value="InterPro"/>
</dbReference>
<gene>
    <name evidence="2" type="ORF">MM415B00578_0018</name>
</gene>
<evidence type="ECO:0000256" key="1">
    <source>
        <dbReference type="ARBA" id="ARBA00022679"/>
    </source>
</evidence>
<dbReference type="PANTHER" id="PTHR12788:SF10">
    <property type="entry name" value="PROTEIN-TYROSINE SULFOTRANSFERASE"/>
    <property type="match status" value="1"/>
</dbReference>
<dbReference type="GO" id="GO:0005794">
    <property type="term" value="C:Golgi apparatus"/>
    <property type="evidence" value="ECO:0007669"/>
    <property type="project" value="TreeGrafter"/>
</dbReference>
<organism evidence="2">
    <name type="scientific">viral metagenome</name>
    <dbReference type="NCBI Taxonomy" id="1070528"/>
    <lineage>
        <taxon>unclassified sequences</taxon>
        <taxon>metagenomes</taxon>
        <taxon>organismal metagenomes</taxon>
    </lineage>
</organism>
<dbReference type="Gene3D" id="3.40.50.300">
    <property type="entry name" value="P-loop containing nucleotide triphosphate hydrolases"/>
    <property type="match status" value="1"/>
</dbReference>
<dbReference type="EMBL" id="MT141505">
    <property type="protein sequence ID" value="QJA63764.1"/>
    <property type="molecule type" value="Genomic_DNA"/>
</dbReference>
<keyword evidence="1 2" id="KW-0808">Transferase</keyword>
<dbReference type="InterPro" id="IPR027417">
    <property type="entry name" value="P-loop_NTPase"/>
</dbReference>
<sequence>MAQGPRSDSRLAFIVGCPKSGTTWTWGLLNAHPDTEALVPADLGQDDPSPETAVFMTLKDHEARAVIDKKLDEHPGKLIIEKTPWHANQINRIWKLYPSAKIIFVRRDPRATINSMLLNGQASGTSSAWGLQKAIRIYGRMRGFWNDHKDDARVHTVRYEDLSKTPHLTYSKMLSFLGLPSDREIVETAVSANHMTPAFGSKGVLRKGTVDSFKEELPQGEIDLISRLFRDDLAVA</sequence>
<proteinExistence type="predicted"/>
<accession>A0A6M3J2B8</accession>
<evidence type="ECO:0000313" key="2">
    <source>
        <dbReference type="EMBL" id="QJA63764.1"/>
    </source>
</evidence>
<dbReference type="AlphaFoldDB" id="A0A6M3J2B8"/>
<dbReference type="PANTHER" id="PTHR12788">
    <property type="entry name" value="PROTEIN-TYROSINE SULFOTRANSFERASE 2"/>
    <property type="match status" value="1"/>
</dbReference>
<name>A0A6M3J2B8_9ZZZZ</name>
<dbReference type="InterPro" id="IPR026634">
    <property type="entry name" value="TPST-like"/>
</dbReference>
<reference evidence="2" key="1">
    <citation type="submission" date="2020-03" db="EMBL/GenBank/DDBJ databases">
        <title>The deep terrestrial virosphere.</title>
        <authorList>
            <person name="Holmfeldt K."/>
            <person name="Nilsson E."/>
            <person name="Simone D."/>
            <person name="Lopez-Fernandez M."/>
            <person name="Wu X."/>
            <person name="de Brujin I."/>
            <person name="Lundin D."/>
            <person name="Andersson A."/>
            <person name="Bertilsson S."/>
            <person name="Dopson M."/>
        </authorList>
    </citation>
    <scope>NUCLEOTIDE SEQUENCE</scope>
    <source>
        <strain evidence="2">MM415B00578</strain>
    </source>
</reference>